<dbReference type="InterPro" id="IPR011041">
    <property type="entry name" value="Quinoprot_gluc/sorb_DH_b-prop"/>
</dbReference>
<dbReference type="InterPro" id="IPR012938">
    <property type="entry name" value="Glc/Sorbosone_DH"/>
</dbReference>
<feature type="region of interest" description="Disordered" evidence="1">
    <location>
        <begin position="1"/>
        <end position="30"/>
    </location>
</feature>
<dbReference type="SUPFAM" id="SSF50952">
    <property type="entry name" value="Soluble quinoprotein glucose dehydrogenase"/>
    <property type="match status" value="1"/>
</dbReference>
<dbReference type="InterPro" id="IPR011042">
    <property type="entry name" value="6-blade_b-propeller_TolB-like"/>
</dbReference>
<gene>
    <name evidence="3" type="ORF">AVDCRST_MAG16-1657</name>
</gene>
<dbReference type="Pfam" id="PF07995">
    <property type="entry name" value="GSDH"/>
    <property type="match status" value="1"/>
</dbReference>
<reference evidence="3" key="1">
    <citation type="submission" date="2020-02" db="EMBL/GenBank/DDBJ databases">
        <authorList>
            <person name="Meier V. D."/>
        </authorList>
    </citation>
    <scope>NUCLEOTIDE SEQUENCE</scope>
    <source>
        <strain evidence="3">AVDCRST_MAG16</strain>
    </source>
</reference>
<dbReference type="AlphaFoldDB" id="A0A6J4LPF8"/>
<feature type="domain" description="Glucose/Sorbosone dehydrogenase" evidence="2">
    <location>
        <begin position="40"/>
        <end position="331"/>
    </location>
</feature>
<dbReference type="PANTHER" id="PTHR19328:SF13">
    <property type="entry name" value="HIPL1 PROTEIN"/>
    <property type="match status" value="1"/>
</dbReference>
<accession>A0A6J4LPF8</accession>
<organism evidence="3">
    <name type="scientific">uncultured Frankineae bacterium</name>
    <dbReference type="NCBI Taxonomy" id="437475"/>
    <lineage>
        <taxon>Bacteria</taxon>
        <taxon>Bacillati</taxon>
        <taxon>Actinomycetota</taxon>
        <taxon>Actinomycetes</taxon>
        <taxon>Frankiales</taxon>
        <taxon>environmental samples</taxon>
    </lineage>
</organism>
<feature type="non-terminal residue" evidence="3">
    <location>
        <position position="1"/>
    </location>
</feature>
<name>A0A6J4LPF8_9ACTN</name>
<feature type="compositionally biased region" description="Low complexity" evidence="1">
    <location>
        <begin position="1"/>
        <end position="26"/>
    </location>
</feature>
<evidence type="ECO:0000259" key="2">
    <source>
        <dbReference type="Pfam" id="PF07995"/>
    </source>
</evidence>
<dbReference type="Gene3D" id="2.120.10.30">
    <property type="entry name" value="TolB, C-terminal domain"/>
    <property type="match status" value="1"/>
</dbReference>
<evidence type="ECO:0000313" key="3">
    <source>
        <dbReference type="EMBL" id="CAA9337767.1"/>
    </source>
</evidence>
<sequence>SASATSAPPAPSAAPTTAAPTATVAPRPVPSRPEVLVTGLEAPWGLDFLPNGDALVTERDSARVLRVPAAGGEPTLVTTVEQAAPAGEGGLLGLAVSPTWEADRFVYLYVTTAQDNRIVRLSTDDPSAVEPVLTGIPKGTIHNGGRLVFGPDGLLYAGTGDTGDTSLSQDPRSLGGKVLRMTPDGQPAEAAGSLVFSRGHRNVQGLAFDRAGRVYAVEFGQNRFDEVNQVVEGSNGGWPDVEGAGTGGGRFLAPITTWETSEASPSGAVIVGDAMYVAALRGQRLWRVPLDGRGGAGTPEALHEGEFGRLRDAVQAPDGSLWVLTSNRDGRGSPTADDDRVLRLPVA</sequence>
<protein>
    <recommendedName>
        <fullName evidence="2">Glucose/Sorbosone dehydrogenase domain-containing protein</fullName>
    </recommendedName>
</protein>
<proteinExistence type="predicted"/>
<dbReference type="EMBL" id="CADCUE010000145">
    <property type="protein sequence ID" value="CAA9337767.1"/>
    <property type="molecule type" value="Genomic_DNA"/>
</dbReference>
<feature type="region of interest" description="Disordered" evidence="1">
    <location>
        <begin position="324"/>
        <end position="347"/>
    </location>
</feature>
<evidence type="ECO:0000256" key="1">
    <source>
        <dbReference type="SAM" id="MobiDB-lite"/>
    </source>
</evidence>
<dbReference type="PANTHER" id="PTHR19328">
    <property type="entry name" value="HEDGEHOG-INTERACTING PROTEIN"/>
    <property type="match status" value="1"/>
</dbReference>
<feature type="compositionally biased region" description="Basic and acidic residues" evidence="1">
    <location>
        <begin position="337"/>
        <end position="347"/>
    </location>
</feature>